<accession>W9HDT4</accession>
<feature type="transmembrane region" description="Helical" evidence="1">
    <location>
        <begin position="30"/>
        <end position="55"/>
    </location>
</feature>
<evidence type="ECO:0000313" key="3">
    <source>
        <dbReference type="Proteomes" id="UP000019486"/>
    </source>
</evidence>
<dbReference type="STRING" id="1385369.N825_01965"/>
<comment type="caution">
    <text evidence="2">The sequence shown here is derived from an EMBL/GenBank/DDBJ whole genome shotgun (WGS) entry which is preliminary data.</text>
</comment>
<gene>
    <name evidence="2" type="ORF">N825_01965</name>
</gene>
<proteinExistence type="predicted"/>
<sequence length="66" mass="7071">MINAIFALLCGGAVFAYLLNVCNCGFGQAQWIFVTAVSVAVALGVWVLGLLARAIGRKLTRNRRTT</sequence>
<dbReference type="Proteomes" id="UP000019486">
    <property type="component" value="Unassembled WGS sequence"/>
</dbReference>
<evidence type="ECO:0000313" key="2">
    <source>
        <dbReference type="EMBL" id="EWY42862.1"/>
    </source>
</evidence>
<keyword evidence="1" id="KW-1133">Transmembrane helix</keyword>
<dbReference type="AlphaFoldDB" id="W9HDT4"/>
<name>W9HDT4_9PROT</name>
<evidence type="ECO:0000256" key="1">
    <source>
        <dbReference type="SAM" id="Phobius"/>
    </source>
</evidence>
<keyword evidence="1" id="KW-0812">Transmembrane</keyword>
<keyword evidence="3" id="KW-1185">Reference proteome</keyword>
<keyword evidence="1" id="KW-0472">Membrane</keyword>
<protein>
    <submittedName>
        <fullName evidence="2">Uncharacterized protein</fullName>
    </submittedName>
</protein>
<dbReference type="EMBL" id="AVFL01000001">
    <property type="protein sequence ID" value="EWY42862.1"/>
    <property type="molecule type" value="Genomic_DNA"/>
</dbReference>
<dbReference type="RefSeq" id="WP_037446081.1">
    <property type="nucleotide sequence ID" value="NZ_AVFL01000001.1"/>
</dbReference>
<reference evidence="2 3" key="1">
    <citation type="submission" date="2013-08" db="EMBL/GenBank/DDBJ databases">
        <title>The genome sequence of Skermanella stibiiresistens.</title>
        <authorList>
            <person name="Zhu W."/>
            <person name="Wang G."/>
        </authorList>
    </citation>
    <scope>NUCLEOTIDE SEQUENCE [LARGE SCALE GENOMIC DNA]</scope>
    <source>
        <strain evidence="2 3">SB22</strain>
    </source>
</reference>
<organism evidence="2 3">
    <name type="scientific">Skermanella stibiiresistens SB22</name>
    <dbReference type="NCBI Taxonomy" id="1385369"/>
    <lineage>
        <taxon>Bacteria</taxon>
        <taxon>Pseudomonadati</taxon>
        <taxon>Pseudomonadota</taxon>
        <taxon>Alphaproteobacteria</taxon>
        <taxon>Rhodospirillales</taxon>
        <taxon>Azospirillaceae</taxon>
        <taxon>Skermanella</taxon>
    </lineage>
</organism>
<dbReference type="OrthoDB" id="9990630at2"/>